<dbReference type="EMBL" id="JACHMF010000001">
    <property type="protein sequence ID" value="MBB4694510.1"/>
    <property type="molecule type" value="Genomic_DNA"/>
</dbReference>
<comment type="caution">
    <text evidence="1">The sequence shown here is derived from an EMBL/GenBank/DDBJ whole genome shotgun (WGS) entry which is preliminary data.</text>
</comment>
<keyword evidence="2" id="KW-1185">Reference proteome</keyword>
<evidence type="ECO:0000313" key="2">
    <source>
        <dbReference type="Proteomes" id="UP000542742"/>
    </source>
</evidence>
<dbReference type="AlphaFoldDB" id="A0A7W7G3Q8"/>
<accession>A0A7W7G3Q8</accession>
<evidence type="ECO:0000313" key="1">
    <source>
        <dbReference type="EMBL" id="MBB4694510.1"/>
    </source>
</evidence>
<dbReference type="Proteomes" id="UP000542742">
    <property type="component" value="Unassembled WGS sequence"/>
</dbReference>
<sequence>MTWTDLIEPVVAGLSAALGIYATQETLTSLRRRGLLPERWVRSRTFLLLRTPAEADTET</sequence>
<proteinExistence type="predicted"/>
<dbReference type="RefSeq" id="WP_184952982.1">
    <property type="nucleotide sequence ID" value="NZ_BOMC01000037.1"/>
</dbReference>
<reference evidence="1 2" key="1">
    <citation type="submission" date="2020-08" db="EMBL/GenBank/DDBJ databases">
        <title>Sequencing the genomes of 1000 actinobacteria strains.</title>
        <authorList>
            <person name="Klenk H.-P."/>
        </authorList>
    </citation>
    <scope>NUCLEOTIDE SEQUENCE [LARGE SCALE GENOMIC DNA]</scope>
    <source>
        <strain evidence="1 2">DSM 45518</strain>
    </source>
</reference>
<gene>
    <name evidence="1" type="ORF">BKA14_004658</name>
</gene>
<name>A0A7W7G3Q8_9ACTN</name>
<organism evidence="1 2">
    <name type="scientific">Paractinoplanes abujensis</name>
    <dbReference type="NCBI Taxonomy" id="882441"/>
    <lineage>
        <taxon>Bacteria</taxon>
        <taxon>Bacillati</taxon>
        <taxon>Actinomycetota</taxon>
        <taxon>Actinomycetes</taxon>
        <taxon>Micromonosporales</taxon>
        <taxon>Micromonosporaceae</taxon>
        <taxon>Paractinoplanes</taxon>
    </lineage>
</organism>
<protein>
    <submittedName>
        <fullName evidence="1">Uncharacterized protein</fullName>
    </submittedName>
</protein>